<evidence type="ECO:0000313" key="3">
    <source>
        <dbReference type="Proteomes" id="UP000325577"/>
    </source>
</evidence>
<evidence type="ECO:0000256" key="1">
    <source>
        <dbReference type="SAM" id="MobiDB-lite"/>
    </source>
</evidence>
<gene>
    <name evidence="2" type="ORF">F0562_010973</name>
</gene>
<feature type="region of interest" description="Disordered" evidence="1">
    <location>
        <begin position="1"/>
        <end position="29"/>
    </location>
</feature>
<proteinExistence type="predicted"/>
<dbReference type="Proteomes" id="UP000325577">
    <property type="component" value="Linkage Group LG4"/>
</dbReference>
<keyword evidence="3" id="KW-1185">Reference proteome</keyword>
<organism evidence="2 3">
    <name type="scientific">Nyssa sinensis</name>
    <dbReference type="NCBI Taxonomy" id="561372"/>
    <lineage>
        <taxon>Eukaryota</taxon>
        <taxon>Viridiplantae</taxon>
        <taxon>Streptophyta</taxon>
        <taxon>Embryophyta</taxon>
        <taxon>Tracheophyta</taxon>
        <taxon>Spermatophyta</taxon>
        <taxon>Magnoliopsida</taxon>
        <taxon>eudicotyledons</taxon>
        <taxon>Gunneridae</taxon>
        <taxon>Pentapetalae</taxon>
        <taxon>asterids</taxon>
        <taxon>Cornales</taxon>
        <taxon>Nyssaceae</taxon>
        <taxon>Nyssa</taxon>
    </lineage>
</organism>
<dbReference type="EMBL" id="CM018047">
    <property type="protein sequence ID" value="KAA8524550.1"/>
    <property type="molecule type" value="Genomic_DNA"/>
</dbReference>
<dbReference type="AlphaFoldDB" id="A0A5J5A269"/>
<protein>
    <submittedName>
        <fullName evidence="2">Uncharacterized protein</fullName>
    </submittedName>
</protein>
<reference evidence="2 3" key="1">
    <citation type="submission" date="2019-09" db="EMBL/GenBank/DDBJ databases">
        <title>A chromosome-level genome assembly of the Chinese tupelo Nyssa sinensis.</title>
        <authorList>
            <person name="Yang X."/>
            <person name="Kang M."/>
            <person name="Yang Y."/>
            <person name="Xiong H."/>
            <person name="Wang M."/>
            <person name="Zhang Z."/>
            <person name="Wang Z."/>
            <person name="Wu H."/>
            <person name="Ma T."/>
            <person name="Liu J."/>
            <person name="Xi Z."/>
        </authorList>
    </citation>
    <scope>NUCLEOTIDE SEQUENCE [LARGE SCALE GENOMIC DNA]</scope>
    <source>
        <strain evidence="2">J267</strain>
        <tissue evidence="2">Leaf</tissue>
    </source>
</reference>
<sequence length="123" mass="13431">MSKLPSIGPKRAVDSSDFDIEQPPPPSEALALTAPSFELTDQMPHLTEPKVIASMRLAISQVYKAVIQLDEMHEAYKKMLKDAEQKLVKIYESAATSGDTTTVGLGEYILVADEVNEEVVGIL</sequence>
<name>A0A5J5A269_9ASTE</name>
<accession>A0A5J5A269</accession>
<evidence type="ECO:0000313" key="2">
    <source>
        <dbReference type="EMBL" id="KAA8524550.1"/>
    </source>
</evidence>